<dbReference type="GO" id="GO:0016717">
    <property type="term" value="F:oxidoreductase activity, acting on paired donors, with oxidation of a pair of donors resulting in the reduction of molecular oxygen to two molecules of water"/>
    <property type="evidence" value="ECO:0007669"/>
    <property type="project" value="TreeGrafter"/>
</dbReference>
<feature type="transmembrane region" description="Helical" evidence="1">
    <location>
        <begin position="162"/>
        <end position="182"/>
    </location>
</feature>
<dbReference type="AlphaFoldDB" id="A0A0H4WUP8"/>
<feature type="transmembrane region" description="Helical" evidence="1">
    <location>
        <begin position="188"/>
        <end position="206"/>
    </location>
</feature>
<dbReference type="Pfam" id="PF00487">
    <property type="entry name" value="FA_desaturase"/>
    <property type="match status" value="1"/>
</dbReference>
<name>A0A0H4WUP8_9BACT</name>
<dbReference type="GO" id="GO:0016020">
    <property type="term" value="C:membrane"/>
    <property type="evidence" value="ECO:0007669"/>
    <property type="project" value="TreeGrafter"/>
</dbReference>
<sequence>MDSATRSSDFPSLSRDAERQLIARTRPFAAQDPRRSWWEVGTTFAALVAAVALATLPPWWPLRVVGSVVQALVLIRSFILVHDYLHGSLLSGSKWARAIFHTHAVLLLTPPKVWSETHNHHHANTARLAASASGTFTTWTAQQWKEATALERLAYVVERHPVIMLFAYPFAFLSGLCIVPFLKQPRRYWSAGFAVALHVAISLAVLHFGGLGVYLTAMVLPLSLGYALGAYLFFSQHNFPDVSLREDADWTHASAALEASSYLACGPVMAWFTGNIGYHHVHHLNPRIPFYRLPEAMAAIPELQHPRTTTLHPRDVLACLRLNVWDANRGRMVRFRDVQATR</sequence>
<dbReference type="eggNOG" id="COG3239">
    <property type="taxonomic scope" value="Bacteria"/>
</dbReference>
<dbReference type="PANTHER" id="PTHR19353:SF73">
    <property type="entry name" value="FATTY ACID DESATURASE"/>
    <property type="match status" value="1"/>
</dbReference>
<dbReference type="Proteomes" id="UP000009026">
    <property type="component" value="Chromosome"/>
</dbReference>
<protein>
    <submittedName>
        <fullName evidence="3">Putative fatty acid desaturase</fullName>
    </submittedName>
</protein>
<organism evidence="3 4">
    <name type="scientific">Pseudomyxococcus hansupus</name>
    <dbReference type="NCBI Taxonomy" id="1297742"/>
    <lineage>
        <taxon>Bacteria</taxon>
        <taxon>Pseudomonadati</taxon>
        <taxon>Myxococcota</taxon>
        <taxon>Myxococcia</taxon>
        <taxon>Myxococcales</taxon>
        <taxon>Cystobacterineae</taxon>
        <taxon>Myxococcaceae</taxon>
        <taxon>Pseudomyxococcus</taxon>
    </lineage>
</organism>
<dbReference type="InterPro" id="IPR005804">
    <property type="entry name" value="FA_desaturase_dom"/>
</dbReference>
<keyword evidence="1" id="KW-0812">Transmembrane</keyword>
<gene>
    <name evidence="3" type="ORF">A176_003421</name>
</gene>
<keyword evidence="4" id="KW-1185">Reference proteome</keyword>
<dbReference type="OrthoDB" id="9769653at2"/>
<feature type="transmembrane region" description="Helical" evidence="1">
    <location>
        <begin position="213"/>
        <end position="234"/>
    </location>
</feature>
<dbReference type="InterPro" id="IPR012171">
    <property type="entry name" value="Fatty_acid_desaturase"/>
</dbReference>
<evidence type="ECO:0000313" key="4">
    <source>
        <dbReference type="Proteomes" id="UP000009026"/>
    </source>
</evidence>
<feature type="domain" description="Fatty acid desaturase" evidence="2">
    <location>
        <begin position="58"/>
        <end position="305"/>
    </location>
</feature>
<dbReference type="PATRIC" id="fig|1297742.4.peg.3450"/>
<dbReference type="RefSeq" id="WP_002640568.1">
    <property type="nucleotide sequence ID" value="NZ_CP012109.1"/>
</dbReference>
<keyword evidence="1" id="KW-0472">Membrane</keyword>
<evidence type="ECO:0000313" key="3">
    <source>
        <dbReference type="EMBL" id="AKQ66509.1"/>
    </source>
</evidence>
<reference evidence="3 4" key="1">
    <citation type="journal article" date="2016" name="PLoS ONE">
        <title>Complete Genome Sequence and Comparative Genomics of a Novel Myxobacterium Myxococcus hansupus.</title>
        <authorList>
            <person name="Sharma G."/>
            <person name="Narwani T."/>
            <person name="Subramanian S."/>
        </authorList>
    </citation>
    <scope>NUCLEOTIDE SEQUENCE [LARGE SCALE GENOMIC DNA]</scope>
    <source>
        <strain evidence="4">mixupus</strain>
    </source>
</reference>
<proteinExistence type="predicted"/>
<feature type="transmembrane region" description="Helical" evidence="1">
    <location>
        <begin position="36"/>
        <end position="56"/>
    </location>
</feature>
<dbReference type="PANTHER" id="PTHR19353">
    <property type="entry name" value="FATTY ACID DESATURASE 2"/>
    <property type="match status" value="1"/>
</dbReference>
<keyword evidence="1" id="KW-1133">Transmembrane helix</keyword>
<evidence type="ECO:0000256" key="1">
    <source>
        <dbReference type="SAM" id="Phobius"/>
    </source>
</evidence>
<accession>A0A0H4WUP8</accession>
<dbReference type="STRING" id="1297742.A176_003421"/>
<dbReference type="KEGG" id="mym:A176_003421"/>
<dbReference type="EMBL" id="CP012109">
    <property type="protein sequence ID" value="AKQ66509.1"/>
    <property type="molecule type" value="Genomic_DNA"/>
</dbReference>
<dbReference type="GO" id="GO:0006629">
    <property type="term" value="P:lipid metabolic process"/>
    <property type="evidence" value="ECO:0007669"/>
    <property type="project" value="InterPro"/>
</dbReference>
<evidence type="ECO:0000259" key="2">
    <source>
        <dbReference type="Pfam" id="PF00487"/>
    </source>
</evidence>